<comment type="catalytic activity">
    <reaction evidence="8">
        <text>apo-[ACP] + CoA = holo-[ACP] + adenosine 3',5'-bisphosphate + H(+)</text>
        <dbReference type="Rhea" id="RHEA:12068"/>
        <dbReference type="Rhea" id="RHEA-COMP:9685"/>
        <dbReference type="Rhea" id="RHEA-COMP:9690"/>
        <dbReference type="ChEBI" id="CHEBI:15378"/>
        <dbReference type="ChEBI" id="CHEBI:29999"/>
        <dbReference type="ChEBI" id="CHEBI:57287"/>
        <dbReference type="ChEBI" id="CHEBI:58343"/>
        <dbReference type="ChEBI" id="CHEBI:64479"/>
        <dbReference type="EC" id="2.7.8.7"/>
    </reaction>
</comment>
<evidence type="ECO:0000256" key="2">
    <source>
        <dbReference type="ARBA" id="ARBA00022679"/>
    </source>
</evidence>
<reference evidence="11 12" key="1">
    <citation type="journal article" date="2009" name="Stand. Genomic Sci.">
        <title>Complete genome sequence of Slackia heliotrinireducens type strain (RHS 1).</title>
        <authorList>
            <person name="Pukall R."/>
            <person name="Lapidus A."/>
            <person name="Nolan M."/>
            <person name="Copeland A."/>
            <person name="Glavina Del Rio T."/>
            <person name="Lucas S."/>
            <person name="Chen F."/>
            <person name="Tice H."/>
            <person name="Cheng J.F."/>
            <person name="Chertkov O."/>
            <person name="Bruce D."/>
            <person name="Goodwin L."/>
            <person name="Kuske C."/>
            <person name="Brettin T."/>
            <person name="Detter J.C."/>
            <person name="Han C."/>
            <person name="Pitluck S."/>
            <person name="Pati A."/>
            <person name="Mavrommatis K."/>
            <person name="Ivanova N."/>
            <person name="Ovchinnikova G."/>
            <person name="Chen A."/>
            <person name="Palaniappan K."/>
            <person name="Schneider S."/>
            <person name="Rohde M."/>
            <person name="Chain P."/>
            <person name="D'haeseleer P."/>
            <person name="Goker M."/>
            <person name="Bristow J."/>
            <person name="Eisen J.A."/>
            <person name="Markowitz V."/>
            <person name="Kyrpides N.C."/>
            <person name="Klenk H.P."/>
            <person name="Hugenholtz P."/>
        </authorList>
    </citation>
    <scope>NUCLEOTIDE SEQUENCE [LARGE SCALE GENOMIC DNA]</scope>
    <source>
        <strain evidence="12">ATCC 29202 / DSM 20476 / NCTC 11029 / RHS 1</strain>
    </source>
</reference>
<proteinExistence type="inferred from homology"/>
<feature type="domain" description="4'-phosphopantetheinyl transferase" evidence="10">
    <location>
        <begin position="4"/>
        <end position="100"/>
    </location>
</feature>
<comment type="similarity">
    <text evidence="8">Belongs to the P-Pant transferase superfamily. AcpS family.</text>
</comment>
<dbReference type="EMBL" id="CP001684">
    <property type="protein sequence ID" value="ACV23668.1"/>
    <property type="molecule type" value="Genomic_DNA"/>
</dbReference>
<dbReference type="InterPro" id="IPR002582">
    <property type="entry name" value="ACPS"/>
</dbReference>
<name>C7N3E5_SLAHD</name>
<feature type="binding site" evidence="8">
    <location>
        <position position="8"/>
    </location>
    <ligand>
        <name>Mg(2+)</name>
        <dbReference type="ChEBI" id="CHEBI:18420"/>
    </ligand>
</feature>
<dbReference type="NCBIfam" id="TIGR00556">
    <property type="entry name" value="pantethn_trn"/>
    <property type="match status" value="1"/>
</dbReference>
<feature type="compositionally biased region" description="Low complexity" evidence="9">
    <location>
        <begin position="160"/>
        <end position="172"/>
    </location>
</feature>
<dbReference type="eggNOG" id="COG0736">
    <property type="taxonomic scope" value="Bacteria"/>
</dbReference>
<dbReference type="InterPro" id="IPR004568">
    <property type="entry name" value="Ppantetheine-prot_Trfase_dom"/>
</dbReference>
<feature type="region of interest" description="Disordered" evidence="9">
    <location>
        <begin position="160"/>
        <end position="196"/>
    </location>
</feature>
<keyword evidence="4 8" id="KW-0276">Fatty acid metabolism</keyword>
<dbReference type="HOGENOM" id="CLU_089696_0_1_11"/>
<dbReference type="Gene3D" id="3.90.470.20">
    <property type="entry name" value="4'-phosphopantetheinyl transferase domain"/>
    <property type="match status" value="1"/>
</dbReference>
<evidence type="ECO:0000259" key="10">
    <source>
        <dbReference type="Pfam" id="PF01648"/>
    </source>
</evidence>
<evidence type="ECO:0000256" key="8">
    <source>
        <dbReference type="HAMAP-Rule" id="MF_00101"/>
    </source>
</evidence>
<keyword evidence="2 8" id="KW-0808">Transferase</keyword>
<evidence type="ECO:0000256" key="4">
    <source>
        <dbReference type="ARBA" id="ARBA00022832"/>
    </source>
</evidence>
<evidence type="ECO:0000256" key="3">
    <source>
        <dbReference type="ARBA" id="ARBA00022723"/>
    </source>
</evidence>
<accession>C7N3E5</accession>
<keyword evidence="3 8" id="KW-0479">Metal-binding</keyword>
<dbReference type="Proteomes" id="UP000002026">
    <property type="component" value="Chromosome"/>
</dbReference>
<dbReference type="NCBIfam" id="TIGR00516">
    <property type="entry name" value="acpS"/>
    <property type="match status" value="1"/>
</dbReference>
<dbReference type="InterPro" id="IPR037143">
    <property type="entry name" value="4-PPantetheinyl_Trfase_dom_sf"/>
</dbReference>
<sequence length="196" mass="21186">MPVGLGVDIVEIERMRKILARTPSFARKVFTEDEQAYCNSKANPAQHYAARFAAKEAVGKALGVGIMADGLRVQDVEVVRDFRGHPAVKLHGRAVEIARERGVVDIPLSLSFTQEVAVANAVAITRDSQAEREKRRDVKAELAGQFKELRGMLDDLSVSTAKAATEATASSPAPKPPALDEEAELPPVDEADKDAQ</sequence>
<keyword evidence="8" id="KW-0963">Cytoplasm</keyword>
<evidence type="ECO:0000256" key="9">
    <source>
        <dbReference type="SAM" id="MobiDB-lite"/>
    </source>
</evidence>
<dbReference type="GO" id="GO:0005737">
    <property type="term" value="C:cytoplasm"/>
    <property type="evidence" value="ECO:0007669"/>
    <property type="project" value="UniProtKB-SubCell"/>
</dbReference>
<organism evidence="11 12">
    <name type="scientific">Slackia heliotrinireducens (strain ATCC 29202 / DSM 20476 / NCTC 11029 / RHS 1)</name>
    <name type="common">Peptococcus heliotrinreducens</name>
    <dbReference type="NCBI Taxonomy" id="471855"/>
    <lineage>
        <taxon>Bacteria</taxon>
        <taxon>Bacillati</taxon>
        <taxon>Actinomycetota</taxon>
        <taxon>Coriobacteriia</taxon>
        <taxon>Eggerthellales</taxon>
        <taxon>Eggerthellaceae</taxon>
        <taxon>Slackia</taxon>
    </lineage>
</organism>
<feature type="compositionally biased region" description="Acidic residues" evidence="9">
    <location>
        <begin position="179"/>
        <end position="196"/>
    </location>
</feature>
<feature type="binding site" evidence="8">
    <location>
        <position position="56"/>
    </location>
    <ligand>
        <name>Mg(2+)</name>
        <dbReference type="ChEBI" id="CHEBI:18420"/>
    </ligand>
</feature>
<dbReference type="STRING" id="471855.Shel_26690"/>
<dbReference type="RefSeq" id="WP_012799766.1">
    <property type="nucleotide sequence ID" value="NC_013165.1"/>
</dbReference>
<keyword evidence="1 8" id="KW-0444">Lipid biosynthesis</keyword>
<evidence type="ECO:0000256" key="6">
    <source>
        <dbReference type="ARBA" id="ARBA00023098"/>
    </source>
</evidence>
<dbReference type="SUPFAM" id="SSF56214">
    <property type="entry name" value="4'-phosphopantetheinyl transferase"/>
    <property type="match status" value="1"/>
</dbReference>
<dbReference type="GO" id="GO:0000287">
    <property type="term" value="F:magnesium ion binding"/>
    <property type="evidence" value="ECO:0007669"/>
    <property type="project" value="UniProtKB-UniRule"/>
</dbReference>
<evidence type="ECO:0000313" key="11">
    <source>
        <dbReference type="EMBL" id="ACV23668.1"/>
    </source>
</evidence>
<dbReference type="GO" id="GO:0006633">
    <property type="term" value="P:fatty acid biosynthetic process"/>
    <property type="evidence" value="ECO:0007669"/>
    <property type="project" value="UniProtKB-UniRule"/>
</dbReference>
<evidence type="ECO:0000256" key="7">
    <source>
        <dbReference type="ARBA" id="ARBA00023160"/>
    </source>
</evidence>
<evidence type="ECO:0000256" key="1">
    <source>
        <dbReference type="ARBA" id="ARBA00022516"/>
    </source>
</evidence>
<keyword evidence="12" id="KW-1185">Reference proteome</keyword>
<comment type="cofactor">
    <cofactor evidence="8">
        <name>Mg(2+)</name>
        <dbReference type="ChEBI" id="CHEBI:18420"/>
    </cofactor>
</comment>
<gene>
    <name evidence="8" type="primary">acpS</name>
    <name evidence="11" type="ordered locus">Shel_26690</name>
</gene>
<dbReference type="EC" id="2.7.8.7" evidence="8"/>
<dbReference type="AlphaFoldDB" id="C7N3E5"/>
<keyword evidence="5 8" id="KW-0460">Magnesium</keyword>
<dbReference type="GO" id="GO:0008897">
    <property type="term" value="F:holo-[acyl-carrier-protein] synthase activity"/>
    <property type="evidence" value="ECO:0007669"/>
    <property type="project" value="UniProtKB-UniRule"/>
</dbReference>
<keyword evidence="7 8" id="KW-0275">Fatty acid biosynthesis</keyword>
<dbReference type="KEGG" id="shi:Shel_26690"/>
<comment type="subcellular location">
    <subcellularLocation>
        <location evidence="8">Cytoplasm</location>
    </subcellularLocation>
</comment>
<evidence type="ECO:0000256" key="5">
    <source>
        <dbReference type="ARBA" id="ARBA00022842"/>
    </source>
</evidence>
<dbReference type="HAMAP" id="MF_00101">
    <property type="entry name" value="AcpS"/>
    <property type="match status" value="1"/>
</dbReference>
<dbReference type="InterPro" id="IPR008278">
    <property type="entry name" value="4-PPantetheinyl_Trfase_dom"/>
</dbReference>
<dbReference type="Pfam" id="PF01648">
    <property type="entry name" value="ACPS"/>
    <property type="match status" value="1"/>
</dbReference>
<keyword evidence="6 8" id="KW-0443">Lipid metabolism</keyword>
<protein>
    <recommendedName>
        <fullName evidence="8">Holo-[acyl-carrier-protein] synthase</fullName>
        <shortName evidence="8">Holo-ACP synthase</shortName>
        <ecNumber evidence="8">2.7.8.7</ecNumber>
    </recommendedName>
    <alternativeName>
        <fullName evidence="8">4'-phosphopantetheinyl transferase AcpS</fullName>
    </alternativeName>
</protein>
<evidence type="ECO:0000313" key="12">
    <source>
        <dbReference type="Proteomes" id="UP000002026"/>
    </source>
</evidence>
<comment type="function">
    <text evidence="8">Transfers the 4'-phosphopantetheine moiety from coenzyme A to a Ser of acyl-carrier-protein.</text>
</comment>